<reference evidence="9 10" key="1">
    <citation type="submission" date="2017-03" db="EMBL/GenBank/DDBJ databases">
        <title>Genomes of endolithic fungi from Antarctica.</title>
        <authorList>
            <person name="Coleine C."/>
            <person name="Masonjones S."/>
            <person name="Stajich J.E."/>
        </authorList>
    </citation>
    <scope>NUCLEOTIDE SEQUENCE [LARGE SCALE GENOMIC DNA]</scope>
    <source>
        <strain evidence="9 10">CCFEE 6315</strain>
    </source>
</reference>
<comment type="similarity">
    <text evidence="2">Belongs to the TEC1 family.</text>
</comment>
<sequence length="778" mass="87102">MLQPAVLPSNAPPLGGEDGIYQASRVLQEHSGNRQQLEYTASGVYDQKYTALNENTCAPHQPRQHVTQTSTQLYHPQPQYCQPLTYSQVAPRHRSCYYGNEEERITRQAKSLWQRFQASAPYKKYRDRQHKEDKGDNDTKWPDHLEQAFFRALVKYAPMGRRKIMHKQKQRGRNELIADHIEELTGESRTRKQVSSHIQVLKPFVELDPLIMRWLSKDDEGQQPGGVRHFSGHHGRGHMSGRRMSMYHPSSTSTGAARSTILANPYQVDLSSIRQQKGSLDIFEPTKFEMFVQRKYDAGHGEVHEERLHTYTQAVDQPLGPDVHLPNWQTLNEQYPYLAMMHAEKALDCNILVADASLGFPSEEFRNKDGIELGISFICSSRHLTSATRVRCRNSFWKDGQHLSAENIGASGVFEVPFQREANDDRNIAPLIKFGSSFWAATLSSLGTKLKKVAEGERDPRDEVKESIRNITAIQEVIVSSTNSHERVLIILWRFRLSSISTGRASWCKLVLPSTSIPECPEPKTGRIDSMYDYGNHHMDLPPVTQAAPTLQSPFEYDVSSGSGSALSSATWSTSVSDGSVQAPNDHEFPVDSTFDFNSGSLSLSIDPNFDFNNLSNFDSSAFNFDTAAADFVQDPALEQYSQPWAENYTDAFNTQAPLTAVTAETSFTAPQAPMGEPSQTYEEYDTHFDQHAFEDAPESQAYAGGSQDAQAVYASTQGSQQLYSAGHEYQVYATAAQDQQAYEGAGHEVLKQEDEALAALADASYQAESLTPRQGQP</sequence>
<dbReference type="InterPro" id="IPR050937">
    <property type="entry name" value="TEC1_TEAD_TF"/>
</dbReference>
<evidence type="ECO:0000256" key="3">
    <source>
        <dbReference type="ARBA" id="ARBA00023015"/>
    </source>
</evidence>
<comment type="subcellular location">
    <subcellularLocation>
        <location evidence="1">Nucleus</location>
    </subcellularLocation>
</comment>
<keyword evidence="3" id="KW-0805">Transcription regulation</keyword>
<keyword evidence="10" id="KW-1185">Reference proteome</keyword>
<dbReference type="OrthoDB" id="10006572at2759"/>
<proteinExistence type="inferred from homology"/>
<evidence type="ECO:0000256" key="5">
    <source>
        <dbReference type="ARBA" id="ARBA00023242"/>
    </source>
</evidence>
<dbReference type="PANTHER" id="PTHR11834">
    <property type="entry name" value="TRANSCRIPTIONAL ENHANCER FACTOR TEF RELATED"/>
    <property type="match status" value="1"/>
</dbReference>
<dbReference type="PROSITE" id="PS51088">
    <property type="entry name" value="TEA_2"/>
    <property type="match status" value="1"/>
</dbReference>
<evidence type="ECO:0000259" key="8">
    <source>
        <dbReference type="PROSITE" id="PS51088"/>
    </source>
</evidence>
<organism evidence="9 10">
    <name type="scientific">Salinomyces thailandicus</name>
    <dbReference type="NCBI Taxonomy" id="706561"/>
    <lineage>
        <taxon>Eukaryota</taxon>
        <taxon>Fungi</taxon>
        <taxon>Dikarya</taxon>
        <taxon>Ascomycota</taxon>
        <taxon>Pezizomycotina</taxon>
        <taxon>Dothideomycetes</taxon>
        <taxon>Dothideomycetidae</taxon>
        <taxon>Mycosphaerellales</taxon>
        <taxon>Teratosphaeriaceae</taxon>
        <taxon>Salinomyces</taxon>
    </lineage>
</organism>
<dbReference type="Proteomes" id="UP000308549">
    <property type="component" value="Unassembled WGS sequence"/>
</dbReference>
<dbReference type="GO" id="GO:0005634">
    <property type="term" value="C:nucleus"/>
    <property type="evidence" value="ECO:0007669"/>
    <property type="project" value="UniProtKB-SubCell"/>
</dbReference>
<dbReference type="AlphaFoldDB" id="A0A4U0UFA9"/>
<dbReference type="Gene3D" id="6.10.20.40">
    <property type="entry name" value="TEA/ATTS domain"/>
    <property type="match status" value="1"/>
</dbReference>
<dbReference type="EMBL" id="NAJL01000003">
    <property type="protein sequence ID" value="TKA33306.1"/>
    <property type="molecule type" value="Genomic_DNA"/>
</dbReference>
<keyword evidence="4" id="KW-0804">Transcription</keyword>
<dbReference type="GO" id="GO:0005667">
    <property type="term" value="C:transcription regulator complex"/>
    <property type="evidence" value="ECO:0007669"/>
    <property type="project" value="TreeGrafter"/>
</dbReference>
<name>A0A4U0UFA9_9PEZI</name>
<evidence type="ECO:0000313" key="9">
    <source>
        <dbReference type="EMBL" id="TKA33306.1"/>
    </source>
</evidence>
<evidence type="ECO:0000256" key="6">
    <source>
        <dbReference type="PROSITE-ProRule" id="PRU00505"/>
    </source>
</evidence>
<comment type="caution">
    <text evidence="9">The sequence shown here is derived from an EMBL/GenBank/DDBJ whole genome shotgun (WGS) entry which is preliminary data.</text>
</comment>
<dbReference type="Pfam" id="PF01285">
    <property type="entry name" value="TEA"/>
    <property type="match status" value="1"/>
</dbReference>
<dbReference type="PRINTS" id="PR00065">
    <property type="entry name" value="TEADOMAIN"/>
</dbReference>
<dbReference type="SMART" id="SM00426">
    <property type="entry name" value="TEA"/>
    <property type="match status" value="1"/>
</dbReference>
<evidence type="ECO:0000256" key="1">
    <source>
        <dbReference type="ARBA" id="ARBA00004123"/>
    </source>
</evidence>
<keyword evidence="5" id="KW-0539">Nucleus</keyword>
<gene>
    <name evidence="9" type="ORF">B0A50_00859</name>
</gene>
<dbReference type="GO" id="GO:0000981">
    <property type="term" value="F:DNA-binding transcription factor activity, RNA polymerase II-specific"/>
    <property type="evidence" value="ECO:0007669"/>
    <property type="project" value="TreeGrafter"/>
</dbReference>
<dbReference type="GO" id="GO:0000978">
    <property type="term" value="F:RNA polymerase II cis-regulatory region sequence-specific DNA binding"/>
    <property type="evidence" value="ECO:0007669"/>
    <property type="project" value="TreeGrafter"/>
</dbReference>
<evidence type="ECO:0000256" key="2">
    <source>
        <dbReference type="ARBA" id="ARBA00008421"/>
    </source>
</evidence>
<protein>
    <recommendedName>
        <fullName evidence="8">TEA domain-containing protein</fullName>
    </recommendedName>
</protein>
<evidence type="ECO:0000256" key="4">
    <source>
        <dbReference type="ARBA" id="ARBA00023163"/>
    </source>
</evidence>
<dbReference type="PROSITE" id="PS00554">
    <property type="entry name" value="TEA_1"/>
    <property type="match status" value="1"/>
</dbReference>
<feature type="compositionally biased region" description="Basic residues" evidence="7">
    <location>
        <begin position="230"/>
        <end position="241"/>
    </location>
</feature>
<dbReference type="InterPro" id="IPR038096">
    <property type="entry name" value="TEA/ATTS_sf"/>
</dbReference>
<evidence type="ECO:0000256" key="7">
    <source>
        <dbReference type="SAM" id="MobiDB-lite"/>
    </source>
</evidence>
<feature type="DNA-binding region" description="TEA" evidence="6">
    <location>
        <begin position="134"/>
        <end position="208"/>
    </location>
</feature>
<feature type="domain" description="TEA" evidence="8">
    <location>
        <begin position="134"/>
        <end position="208"/>
    </location>
</feature>
<dbReference type="InterPro" id="IPR000818">
    <property type="entry name" value="TEA/ATTS_dom"/>
</dbReference>
<accession>A0A4U0UFA9</accession>
<evidence type="ECO:0000313" key="10">
    <source>
        <dbReference type="Proteomes" id="UP000308549"/>
    </source>
</evidence>
<feature type="region of interest" description="Disordered" evidence="7">
    <location>
        <begin position="230"/>
        <end position="256"/>
    </location>
</feature>
<dbReference type="PANTHER" id="PTHR11834:SF0">
    <property type="entry name" value="PROTEIN SCALLOPED"/>
    <property type="match status" value="1"/>
</dbReference>